<reference evidence="3 4" key="1">
    <citation type="submission" date="2025-04" db="UniProtKB">
        <authorList>
            <consortium name="RefSeq"/>
        </authorList>
    </citation>
    <scope>IDENTIFICATION</scope>
    <source>
        <strain evidence="3 4">MV-25-SWS-2005</strain>
        <tissue evidence="3 4">Whole body</tissue>
    </source>
</reference>
<evidence type="ECO:0000313" key="3">
    <source>
        <dbReference type="RefSeq" id="XP_033238695.1"/>
    </source>
</evidence>
<evidence type="ECO:0000313" key="5">
    <source>
        <dbReference type="RefSeq" id="XP_033238697.1"/>
    </source>
</evidence>
<evidence type="ECO:0000256" key="1">
    <source>
        <dbReference type="SAM" id="MobiDB-lite"/>
    </source>
</evidence>
<name>A0A6I8W5R2_DROPS</name>
<dbReference type="RefSeq" id="XP_033238697.1">
    <property type="nucleotide sequence ID" value="XM_033382806.1"/>
</dbReference>
<sequence length="147" mass="16581">MLRLPAVCVQQLRFNQLIADPMPQSSLPMPQSSLPVSPKDIRPRGPVVETYEGKQENPDDAVLPMPPHKLPLDILGDLAKLGKNMLNLKEILQEKKFDFKGALMIGMDNFNGQLQKQKETITKTTESGIFKMQNGIKQAIDLLKRRF</sequence>
<protein>
    <submittedName>
        <fullName evidence="3 4">Uncharacterized protein isoform X1</fullName>
    </submittedName>
</protein>
<dbReference type="RefSeq" id="XP_033238695.1">
    <property type="nucleotide sequence ID" value="XM_033382804.1"/>
</dbReference>
<evidence type="ECO:0000313" key="4">
    <source>
        <dbReference type="RefSeq" id="XP_033238696.1"/>
    </source>
</evidence>
<feature type="compositionally biased region" description="Low complexity" evidence="1">
    <location>
        <begin position="23"/>
        <end position="38"/>
    </location>
</feature>
<gene>
    <name evidence="3 4 5" type="primary">LOC6901756</name>
</gene>
<proteinExistence type="predicted"/>
<feature type="region of interest" description="Disordered" evidence="1">
    <location>
        <begin position="23"/>
        <end position="66"/>
    </location>
</feature>
<organism evidence="2 4">
    <name type="scientific">Drosophila pseudoobscura pseudoobscura</name>
    <name type="common">Fruit fly</name>
    <dbReference type="NCBI Taxonomy" id="46245"/>
    <lineage>
        <taxon>Eukaryota</taxon>
        <taxon>Metazoa</taxon>
        <taxon>Ecdysozoa</taxon>
        <taxon>Arthropoda</taxon>
        <taxon>Hexapoda</taxon>
        <taxon>Insecta</taxon>
        <taxon>Pterygota</taxon>
        <taxon>Neoptera</taxon>
        <taxon>Endopterygota</taxon>
        <taxon>Diptera</taxon>
        <taxon>Brachycera</taxon>
        <taxon>Muscomorpha</taxon>
        <taxon>Ephydroidea</taxon>
        <taxon>Drosophilidae</taxon>
        <taxon>Drosophila</taxon>
        <taxon>Sophophora</taxon>
    </lineage>
</organism>
<evidence type="ECO:0000313" key="2">
    <source>
        <dbReference type="Proteomes" id="UP000001819"/>
    </source>
</evidence>
<dbReference type="RefSeq" id="XP_033238696.1">
    <property type="nucleotide sequence ID" value="XM_033382805.1"/>
</dbReference>
<dbReference type="Proteomes" id="UP000001819">
    <property type="component" value="Chromosome X"/>
</dbReference>
<keyword evidence="2" id="KW-1185">Reference proteome</keyword>
<dbReference type="AlphaFoldDB" id="A0A6I8W5R2"/>
<accession>A0A6I8W5R2</accession>